<dbReference type="PANTHER" id="PTHR31646">
    <property type="entry name" value="ALPHA-1,2-MANNOSYLTRANSFERASE MNN2"/>
    <property type="match status" value="1"/>
</dbReference>
<keyword evidence="9 12" id="KW-0472">Membrane</keyword>
<dbReference type="PANTHER" id="PTHR31646:SF1">
    <property type="entry name" value="ALPHA-1,2-MANNOSYLTRANSFERASE MNN2"/>
    <property type="match status" value="1"/>
</dbReference>
<name>A0A9W6WY13_9STRA</name>
<keyword evidence="6" id="KW-0735">Signal-anchor</keyword>
<gene>
    <name evidence="13" type="ORF">Pfra01_000258900</name>
</gene>
<dbReference type="Pfam" id="PF11051">
    <property type="entry name" value="Mannosyl_trans3"/>
    <property type="match status" value="1"/>
</dbReference>
<evidence type="ECO:0000256" key="6">
    <source>
        <dbReference type="ARBA" id="ARBA00022968"/>
    </source>
</evidence>
<dbReference type="SUPFAM" id="SSF53448">
    <property type="entry name" value="Nucleotide-diphospho-sugar transferases"/>
    <property type="match status" value="1"/>
</dbReference>
<keyword evidence="7 12" id="KW-1133">Transmembrane helix</keyword>
<evidence type="ECO:0000256" key="2">
    <source>
        <dbReference type="ARBA" id="ARBA00004606"/>
    </source>
</evidence>
<keyword evidence="8" id="KW-0333">Golgi apparatus</keyword>
<evidence type="ECO:0000256" key="3">
    <source>
        <dbReference type="ARBA" id="ARBA00009105"/>
    </source>
</evidence>
<dbReference type="AlphaFoldDB" id="A0A9W6WY13"/>
<organism evidence="13 14">
    <name type="scientific">Phytophthora fragariaefolia</name>
    <dbReference type="NCBI Taxonomy" id="1490495"/>
    <lineage>
        <taxon>Eukaryota</taxon>
        <taxon>Sar</taxon>
        <taxon>Stramenopiles</taxon>
        <taxon>Oomycota</taxon>
        <taxon>Peronosporomycetes</taxon>
        <taxon>Peronosporales</taxon>
        <taxon>Peronosporaceae</taxon>
        <taxon>Phytophthora</taxon>
    </lineage>
</organism>
<keyword evidence="14" id="KW-1185">Reference proteome</keyword>
<evidence type="ECO:0000256" key="8">
    <source>
        <dbReference type="ARBA" id="ARBA00023034"/>
    </source>
</evidence>
<evidence type="ECO:0000256" key="10">
    <source>
        <dbReference type="ARBA" id="ARBA00037847"/>
    </source>
</evidence>
<evidence type="ECO:0000256" key="11">
    <source>
        <dbReference type="SAM" id="MobiDB-lite"/>
    </source>
</evidence>
<dbReference type="EMBL" id="BSXT01000208">
    <property type="protein sequence ID" value="GMF20825.1"/>
    <property type="molecule type" value="Genomic_DNA"/>
</dbReference>
<evidence type="ECO:0000256" key="4">
    <source>
        <dbReference type="ARBA" id="ARBA00022679"/>
    </source>
</evidence>
<keyword evidence="5 12" id="KW-0812">Transmembrane</keyword>
<evidence type="ECO:0000313" key="13">
    <source>
        <dbReference type="EMBL" id="GMF20825.1"/>
    </source>
</evidence>
<dbReference type="GO" id="GO:0046354">
    <property type="term" value="P:mannan biosynthetic process"/>
    <property type="evidence" value="ECO:0007669"/>
    <property type="project" value="TreeGrafter"/>
</dbReference>
<evidence type="ECO:0000256" key="7">
    <source>
        <dbReference type="ARBA" id="ARBA00022989"/>
    </source>
</evidence>
<evidence type="ECO:0000256" key="1">
    <source>
        <dbReference type="ARBA" id="ARBA00004394"/>
    </source>
</evidence>
<reference evidence="13" key="1">
    <citation type="submission" date="2023-04" db="EMBL/GenBank/DDBJ databases">
        <title>Phytophthora fragariaefolia NBRC 109709.</title>
        <authorList>
            <person name="Ichikawa N."/>
            <person name="Sato H."/>
            <person name="Tonouchi N."/>
        </authorList>
    </citation>
    <scope>NUCLEOTIDE SEQUENCE</scope>
    <source>
        <strain evidence="13">NBRC 109709</strain>
    </source>
</reference>
<comment type="caution">
    <text evidence="13">The sequence shown here is derived from an EMBL/GenBank/DDBJ whole genome shotgun (WGS) entry which is preliminary data.</text>
</comment>
<feature type="compositionally biased region" description="Polar residues" evidence="11">
    <location>
        <begin position="102"/>
        <end position="112"/>
    </location>
</feature>
<feature type="region of interest" description="Disordered" evidence="11">
    <location>
        <begin position="72"/>
        <end position="112"/>
    </location>
</feature>
<evidence type="ECO:0000256" key="9">
    <source>
        <dbReference type="ARBA" id="ARBA00023136"/>
    </source>
</evidence>
<feature type="compositionally biased region" description="Basic and acidic residues" evidence="11">
    <location>
        <begin position="72"/>
        <end position="85"/>
    </location>
</feature>
<evidence type="ECO:0000256" key="12">
    <source>
        <dbReference type="SAM" id="Phobius"/>
    </source>
</evidence>
<protein>
    <submittedName>
        <fullName evidence="13">Unnamed protein product</fullName>
    </submittedName>
</protein>
<dbReference type="GO" id="GO:0000026">
    <property type="term" value="F:alpha-1,2-mannosyltransferase activity"/>
    <property type="evidence" value="ECO:0007669"/>
    <property type="project" value="TreeGrafter"/>
</dbReference>
<evidence type="ECO:0000313" key="14">
    <source>
        <dbReference type="Proteomes" id="UP001165121"/>
    </source>
</evidence>
<dbReference type="GO" id="GO:0000139">
    <property type="term" value="C:Golgi membrane"/>
    <property type="evidence" value="ECO:0007669"/>
    <property type="project" value="UniProtKB-SubCell"/>
</dbReference>
<accession>A0A9W6WY13</accession>
<feature type="transmembrane region" description="Helical" evidence="12">
    <location>
        <begin position="27"/>
        <end position="47"/>
    </location>
</feature>
<dbReference type="Proteomes" id="UP001165121">
    <property type="component" value="Unassembled WGS sequence"/>
</dbReference>
<dbReference type="OrthoDB" id="430354at2759"/>
<comment type="similarity">
    <text evidence="3">Belongs to the MNN1/MNT family.</text>
</comment>
<keyword evidence="4" id="KW-0808">Transferase</keyword>
<dbReference type="InterPro" id="IPR022751">
    <property type="entry name" value="Alpha_mannosyltransferase"/>
</dbReference>
<dbReference type="InterPro" id="IPR029044">
    <property type="entry name" value="Nucleotide-diphossugar_trans"/>
</dbReference>
<comment type="subcellular location">
    <subcellularLocation>
        <location evidence="10">Endomembrane system</location>
        <topology evidence="10">Single-pass membrane protein</topology>
    </subcellularLocation>
    <subcellularLocation>
        <location evidence="1">Golgi apparatus membrane</location>
    </subcellularLocation>
    <subcellularLocation>
        <location evidence="2">Membrane</location>
        <topology evidence="2">Single-pass type II membrane protein</topology>
    </subcellularLocation>
</comment>
<sequence>MAKYPAPNAMSTLLPTTAMAERRYMRILLGVLMFATVIWWLVVLGSANNAECLRLFHSRGKAYITAFRVRGHDSSDDNPHSEKTDLLNQDEYSKAVSKSEVPESSSIDLPSSPMQKHQFKCLGWRSTGDCSPEGHRQPNDDLNCSNLVPERASGYCEVEDINSGETYRVMKRTCAKTKRGAIFRCSDAPGFANFRAETQIFLEEAQSQILAYQMSETTLISRNEIWFSPEEMMENPGLLKPLRQLAQNSSAPHITIRQIRTNGKRIRFNAKVYAIYNSDFEQVLFLDADNTPVKDPSFLFETLEFEKTGAIFWPDYWHPKNTMFYIDSDSLVWQLLDVPFVDMFEQESGQLVIDRRRHAATLALVSFYAFHEPNYFNLQKLAWGDKDLFRFAWLKLEKPFYMIQSPPAVAGKTIDGSFCGLTMVQHDNNGEILFLHRNQRKLMGELHTEIVIPTEKNLSVNEFESPPADGFPDPEIWTHLLTFRNSSARSDFVIVGQKGPRNFPKWQRCYGPQSSDSNFYAQPIAGLSFGGLELQLRKFALEAIGIQQVRHFKKNKEIHPSCQINCEYD</sequence>
<proteinExistence type="inferred from homology"/>
<evidence type="ECO:0000256" key="5">
    <source>
        <dbReference type="ARBA" id="ARBA00022692"/>
    </source>
</evidence>